<organism evidence="7">
    <name type="scientific">Clastoptera arizonana</name>
    <name type="common">Arizona spittle bug</name>
    <dbReference type="NCBI Taxonomy" id="38151"/>
    <lineage>
        <taxon>Eukaryota</taxon>
        <taxon>Metazoa</taxon>
        <taxon>Ecdysozoa</taxon>
        <taxon>Arthropoda</taxon>
        <taxon>Hexapoda</taxon>
        <taxon>Insecta</taxon>
        <taxon>Pterygota</taxon>
        <taxon>Neoptera</taxon>
        <taxon>Paraneoptera</taxon>
        <taxon>Hemiptera</taxon>
        <taxon>Auchenorrhyncha</taxon>
        <taxon>Cercopoidea</taxon>
        <taxon>Clastopteridae</taxon>
        <taxon>Clastoptera</taxon>
    </lineage>
</organism>
<accession>A0A1B6C514</accession>
<dbReference type="GO" id="GO:0016020">
    <property type="term" value="C:membrane"/>
    <property type="evidence" value="ECO:0007669"/>
    <property type="project" value="UniProtKB-SubCell"/>
</dbReference>
<keyword evidence="4 5" id="KW-0472">Membrane</keyword>
<feature type="transmembrane region" description="Helical" evidence="5">
    <location>
        <begin position="104"/>
        <end position="125"/>
    </location>
</feature>
<comment type="similarity">
    <text evidence="5">Belongs to the BI1 family.</text>
</comment>
<evidence type="ECO:0000256" key="2">
    <source>
        <dbReference type="ARBA" id="ARBA00022692"/>
    </source>
</evidence>
<keyword evidence="3 5" id="KW-1133">Transmembrane helix</keyword>
<evidence type="ECO:0000313" key="7">
    <source>
        <dbReference type="EMBL" id="JAS08379.1"/>
    </source>
</evidence>
<dbReference type="PANTHER" id="PTHR23291">
    <property type="entry name" value="BAX INHIBITOR-RELATED"/>
    <property type="match status" value="1"/>
</dbReference>
<evidence type="ECO:0000256" key="6">
    <source>
        <dbReference type="SAM" id="MobiDB-lite"/>
    </source>
</evidence>
<name>A0A1B6C514_9HEMI</name>
<comment type="subcellular location">
    <subcellularLocation>
        <location evidence="1">Membrane</location>
        <topology evidence="1">Multi-pass membrane protein</topology>
    </subcellularLocation>
</comment>
<gene>
    <name evidence="7" type="ORF">g.10484</name>
</gene>
<dbReference type="Pfam" id="PF01027">
    <property type="entry name" value="Bax1-I"/>
    <property type="match status" value="1"/>
</dbReference>
<feature type="transmembrane region" description="Helical" evidence="5">
    <location>
        <begin position="249"/>
        <end position="265"/>
    </location>
</feature>
<reference evidence="7" key="1">
    <citation type="submission" date="2015-12" db="EMBL/GenBank/DDBJ databases">
        <title>De novo transcriptome assembly of four potential Pierce s Disease insect vectors from Arizona vineyards.</title>
        <authorList>
            <person name="Tassone E.E."/>
        </authorList>
    </citation>
    <scope>NUCLEOTIDE SEQUENCE</scope>
</reference>
<dbReference type="EMBL" id="GEDC01028919">
    <property type="protein sequence ID" value="JAS08379.1"/>
    <property type="molecule type" value="Transcribed_RNA"/>
</dbReference>
<evidence type="ECO:0000256" key="3">
    <source>
        <dbReference type="ARBA" id="ARBA00022989"/>
    </source>
</evidence>
<sequence>MSWQQPGMNYPGQAPPQPGFYPGGFPGQAPGYPPSQGFPPGYPGAGVPPPYGGGGGSFVPPPTFGHHLPPQQDMFINGSNAEDPVRGEYQFTDKTIRLGFIRKVYSILMCQLAVSLAFVALFVFSEGTRLYVRRNPAMWWLALIVMFVTLISMACCGDVRRKAPMNFIFLGLFTFAQSFLLGCAASIYDRDTVLLAVGICTIVTLGLTIFAFQTKIDFTMMGGILFVAVLILFVFGILTMFFNGPLIKLIYGCVGALIFSVYIIYDTQLMMGGDHKYSISPEEYVFAALNLYMDIVNLFMYILAILGSSKD</sequence>
<evidence type="ECO:0000256" key="4">
    <source>
        <dbReference type="ARBA" id="ARBA00023136"/>
    </source>
</evidence>
<feature type="transmembrane region" description="Helical" evidence="5">
    <location>
        <begin position="137"/>
        <end position="155"/>
    </location>
</feature>
<dbReference type="CDD" id="cd10428">
    <property type="entry name" value="LFG_like"/>
    <property type="match status" value="1"/>
</dbReference>
<feature type="transmembrane region" description="Helical" evidence="5">
    <location>
        <begin position="193"/>
        <end position="212"/>
    </location>
</feature>
<keyword evidence="2 5" id="KW-0812">Transmembrane</keyword>
<feature type="compositionally biased region" description="Pro residues" evidence="6">
    <location>
        <begin position="31"/>
        <end position="46"/>
    </location>
</feature>
<proteinExistence type="inferred from homology"/>
<dbReference type="PANTHER" id="PTHR23291:SF47">
    <property type="entry name" value="TRANSMEMBRANE BAX INHIBITOR MOTIF CONTAINING 7"/>
    <property type="match status" value="1"/>
</dbReference>
<dbReference type="InterPro" id="IPR006214">
    <property type="entry name" value="Bax_inhibitor_1-related"/>
</dbReference>
<dbReference type="AlphaFoldDB" id="A0A1B6C514"/>
<feature type="region of interest" description="Disordered" evidence="6">
    <location>
        <begin position="1"/>
        <end position="46"/>
    </location>
</feature>
<protein>
    <submittedName>
        <fullName evidence="7">Uncharacterized protein</fullName>
    </submittedName>
</protein>
<feature type="transmembrane region" description="Helical" evidence="5">
    <location>
        <begin position="285"/>
        <end position="306"/>
    </location>
</feature>
<evidence type="ECO:0000256" key="5">
    <source>
        <dbReference type="RuleBase" id="RU004379"/>
    </source>
</evidence>
<feature type="transmembrane region" description="Helical" evidence="5">
    <location>
        <begin position="167"/>
        <end position="187"/>
    </location>
</feature>
<evidence type="ECO:0000256" key="1">
    <source>
        <dbReference type="ARBA" id="ARBA00004141"/>
    </source>
</evidence>
<feature type="transmembrane region" description="Helical" evidence="5">
    <location>
        <begin position="224"/>
        <end position="243"/>
    </location>
</feature>